<dbReference type="RefSeq" id="WP_094205641.1">
    <property type="nucleotide sequence ID" value="NZ_JAWGQT010000022.1"/>
</dbReference>
<evidence type="ECO:0000256" key="5">
    <source>
        <dbReference type="ARBA" id="ARBA00022801"/>
    </source>
</evidence>
<name>A0A233V560_FINMA</name>
<reference evidence="9" key="1">
    <citation type="submission" date="2017-04" db="EMBL/GenBank/DDBJ databases">
        <title>Finegoldia magna isolated from orthopedic joint implant-associated infections.</title>
        <authorList>
            <person name="Bjorklund S."/>
            <person name="Bruggemann H."/>
            <person name="Jensen A."/>
            <person name="Hellmark B."/>
            <person name="Soderquist B."/>
        </authorList>
    </citation>
    <scope>NUCLEOTIDE SEQUENCE [LARGE SCALE GENOMIC DNA]</scope>
    <source>
        <strain evidence="9">CCUG 54800</strain>
    </source>
</reference>
<evidence type="ECO:0000313" key="9">
    <source>
        <dbReference type="Proteomes" id="UP000215413"/>
    </source>
</evidence>
<dbReference type="InterPro" id="IPR050138">
    <property type="entry name" value="DHOase/Allantoinase_Hydrolase"/>
</dbReference>
<keyword evidence="6" id="KW-0665">Pyrimidine biosynthesis</keyword>
<dbReference type="CDD" id="cd01317">
    <property type="entry name" value="DHOase_IIa"/>
    <property type="match status" value="1"/>
</dbReference>
<evidence type="ECO:0000256" key="6">
    <source>
        <dbReference type="ARBA" id="ARBA00022975"/>
    </source>
</evidence>
<dbReference type="InterPro" id="IPR011059">
    <property type="entry name" value="Metal-dep_hydrolase_composite"/>
</dbReference>
<comment type="function">
    <text evidence="2">Catalyzes the reversible cyclization of carbamoyl aspartate to dihydroorotate.</text>
</comment>
<gene>
    <name evidence="8" type="ORF">B9N49_04120</name>
</gene>
<dbReference type="GO" id="GO:0006145">
    <property type="term" value="P:purine nucleobase catabolic process"/>
    <property type="evidence" value="ECO:0007669"/>
    <property type="project" value="TreeGrafter"/>
</dbReference>
<accession>A0A233V560</accession>
<dbReference type="AlphaFoldDB" id="A0A233V560"/>
<dbReference type="InterPro" id="IPR004722">
    <property type="entry name" value="DHOase"/>
</dbReference>
<dbReference type="GO" id="GO:0004038">
    <property type="term" value="F:allantoinase activity"/>
    <property type="evidence" value="ECO:0007669"/>
    <property type="project" value="TreeGrafter"/>
</dbReference>
<dbReference type="NCBIfam" id="TIGR00857">
    <property type="entry name" value="pyrC_multi"/>
    <property type="match status" value="1"/>
</dbReference>
<evidence type="ECO:0000256" key="1">
    <source>
        <dbReference type="ARBA" id="ARBA00001947"/>
    </source>
</evidence>
<evidence type="ECO:0000256" key="2">
    <source>
        <dbReference type="ARBA" id="ARBA00002368"/>
    </source>
</evidence>
<dbReference type="GO" id="GO:0005737">
    <property type="term" value="C:cytoplasm"/>
    <property type="evidence" value="ECO:0007669"/>
    <property type="project" value="TreeGrafter"/>
</dbReference>
<dbReference type="InterPro" id="IPR002195">
    <property type="entry name" value="Dihydroorotase_CS"/>
</dbReference>
<comment type="caution">
    <text evidence="8">The sequence shown here is derived from an EMBL/GenBank/DDBJ whole genome shotgun (WGS) entry which is preliminary data.</text>
</comment>
<feature type="domain" description="Amidohydrolase-related" evidence="7">
    <location>
        <begin position="48"/>
        <end position="387"/>
    </location>
</feature>
<evidence type="ECO:0000256" key="3">
    <source>
        <dbReference type="ARBA" id="ARBA00010286"/>
    </source>
</evidence>
<proteinExistence type="inferred from homology"/>
<comment type="similarity">
    <text evidence="3">Belongs to the metallo-dependent hydrolases superfamily. DHOase family. Class I DHOase subfamily.</text>
</comment>
<comment type="cofactor">
    <cofactor evidence="1">
        <name>Zn(2+)</name>
        <dbReference type="ChEBI" id="CHEBI:29105"/>
    </cofactor>
</comment>
<dbReference type="PANTHER" id="PTHR43668">
    <property type="entry name" value="ALLANTOINASE"/>
    <property type="match status" value="1"/>
</dbReference>
<dbReference type="PANTHER" id="PTHR43668:SF2">
    <property type="entry name" value="ALLANTOINASE"/>
    <property type="match status" value="1"/>
</dbReference>
<dbReference type="Pfam" id="PF01979">
    <property type="entry name" value="Amidohydro_1"/>
    <property type="match status" value="1"/>
</dbReference>
<dbReference type="GO" id="GO:0004151">
    <property type="term" value="F:dihydroorotase activity"/>
    <property type="evidence" value="ECO:0007669"/>
    <property type="project" value="InterPro"/>
</dbReference>
<dbReference type="EMBL" id="NDYC01000019">
    <property type="protein sequence ID" value="OXZ27520.1"/>
    <property type="molecule type" value="Genomic_DNA"/>
</dbReference>
<organism evidence="8 9">
    <name type="scientific">Finegoldia magna</name>
    <name type="common">Peptostreptococcus magnus</name>
    <dbReference type="NCBI Taxonomy" id="1260"/>
    <lineage>
        <taxon>Bacteria</taxon>
        <taxon>Bacillati</taxon>
        <taxon>Bacillota</taxon>
        <taxon>Tissierellia</taxon>
        <taxon>Tissierellales</taxon>
        <taxon>Peptoniphilaceae</taxon>
        <taxon>Finegoldia</taxon>
    </lineage>
</organism>
<dbReference type="GO" id="GO:0006221">
    <property type="term" value="P:pyrimidine nucleotide biosynthetic process"/>
    <property type="evidence" value="ECO:0007669"/>
    <property type="project" value="UniProtKB-KW"/>
</dbReference>
<dbReference type="Gene3D" id="3.20.20.140">
    <property type="entry name" value="Metal-dependent hydrolases"/>
    <property type="match status" value="1"/>
</dbReference>
<dbReference type="SUPFAM" id="SSF51338">
    <property type="entry name" value="Composite domain of metallo-dependent hydrolases"/>
    <property type="match status" value="1"/>
</dbReference>
<evidence type="ECO:0000313" key="8">
    <source>
        <dbReference type="EMBL" id="OXZ27520.1"/>
    </source>
</evidence>
<dbReference type="Proteomes" id="UP000215413">
    <property type="component" value="Unassembled WGS sequence"/>
</dbReference>
<protein>
    <submittedName>
        <fullName evidence="8">Dihydroorotase</fullName>
    </submittedName>
</protein>
<evidence type="ECO:0000256" key="4">
    <source>
        <dbReference type="ARBA" id="ARBA00022723"/>
    </source>
</evidence>
<evidence type="ECO:0000259" key="7">
    <source>
        <dbReference type="Pfam" id="PF01979"/>
    </source>
</evidence>
<keyword evidence="4" id="KW-0479">Metal-binding</keyword>
<keyword evidence="5" id="KW-0378">Hydrolase</keyword>
<dbReference type="InterPro" id="IPR032466">
    <property type="entry name" value="Metal_Hydrolase"/>
</dbReference>
<dbReference type="SUPFAM" id="SSF51556">
    <property type="entry name" value="Metallo-dependent hydrolases"/>
    <property type="match status" value="1"/>
</dbReference>
<dbReference type="GO" id="GO:0046872">
    <property type="term" value="F:metal ion binding"/>
    <property type="evidence" value="ECO:0007669"/>
    <property type="project" value="UniProtKB-KW"/>
</dbReference>
<dbReference type="PROSITE" id="PS00483">
    <property type="entry name" value="DIHYDROOROTASE_2"/>
    <property type="match status" value="1"/>
</dbReference>
<dbReference type="InterPro" id="IPR006680">
    <property type="entry name" value="Amidohydro-rel"/>
</dbReference>
<sequence length="398" mass="44866">MKLLLKNCHIIDKDKDIFADILIENGKIKAIGEIFEECGEIIDVKGKIVMPGFIDLHTHFRYPGQENKEDLYTGSLSALAGGYTSCNLMGNTKPVVDNNEIYNQIIDKSKEIDLINIYQCMATTKDLKSIEMINFEKADNNIKFFSEDGKGITDSLLAFNIFTEIEKIDKGIMVHAEDHNLTKISTRYAEDLETIRDCYLSLKTGCRVHFCHVSTIDSLEAIKFYKGKNAPITCEVTPHHIYMKDSDFRVNPSIRTQDDIDCIIKMIKNNTVDAIATDHAPHTKEDKDNGACGMIGLETAFNIAYKVLHEENNISLNKISELMSYNPAKILGENKGVINPTYDADLVIIDIDKEIKVEKFNSKSNNSPFIGKKFRGSIEMTIVNGKVKFEKGAKNDNR</sequence>